<comment type="caution">
    <text evidence="2">The sequence shown here is derived from an EMBL/GenBank/DDBJ whole genome shotgun (WGS) entry which is preliminary data.</text>
</comment>
<reference evidence="2" key="1">
    <citation type="submission" date="2020-03" db="EMBL/GenBank/DDBJ databases">
        <authorList>
            <person name="Weist P."/>
        </authorList>
    </citation>
    <scope>NUCLEOTIDE SEQUENCE</scope>
</reference>
<proteinExistence type="predicted"/>
<name>A0A9N7TUA0_PLEPL</name>
<dbReference type="EMBL" id="CADEAL010000347">
    <property type="protein sequence ID" value="CAB1418884.1"/>
    <property type="molecule type" value="Genomic_DNA"/>
</dbReference>
<protein>
    <submittedName>
        <fullName evidence="2">Uncharacterized protein</fullName>
    </submittedName>
</protein>
<evidence type="ECO:0000313" key="2">
    <source>
        <dbReference type="EMBL" id="CAB1418884.1"/>
    </source>
</evidence>
<gene>
    <name evidence="2" type="ORF">PLEPLA_LOCUS6711</name>
</gene>
<dbReference type="Proteomes" id="UP001153269">
    <property type="component" value="Unassembled WGS sequence"/>
</dbReference>
<organism evidence="2 3">
    <name type="scientific">Pleuronectes platessa</name>
    <name type="common">European plaice</name>
    <dbReference type="NCBI Taxonomy" id="8262"/>
    <lineage>
        <taxon>Eukaryota</taxon>
        <taxon>Metazoa</taxon>
        <taxon>Chordata</taxon>
        <taxon>Craniata</taxon>
        <taxon>Vertebrata</taxon>
        <taxon>Euteleostomi</taxon>
        <taxon>Actinopterygii</taxon>
        <taxon>Neopterygii</taxon>
        <taxon>Teleostei</taxon>
        <taxon>Neoteleostei</taxon>
        <taxon>Acanthomorphata</taxon>
        <taxon>Carangaria</taxon>
        <taxon>Pleuronectiformes</taxon>
        <taxon>Pleuronectoidei</taxon>
        <taxon>Pleuronectidae</taxon>
        <taxon>Pleuronectes</taxon>
    </lineage>
</organism>
<accession>A0A9N7TUA0</accession>
<keyword evidence="3" id="KW-1185">Reference proteome</keyword>
<dbReference type="AlphaFoldDB" id="A0A9N7TUA0"/>
<feature type="region of interest" description="Disordered" evidence="1">
    <location>
        <begin position="149"/>
        <end position="186"/>
    </location>
</feature>
<sequence length="186" mass="20121">MRRAARRATVRWPAAALGKSQLPPSWLTEPPLPRKDPLPGLEWLLLGPLSRWRGREGGREGVKEEGGGYTDLENIVNSLPPPPILPITLHPITLPYPLSLPPHPPQRTDRLSAACVRGYEISSSCSEALEAARAVKHNEEQDRGIWTLLSVINGPPDKEGEQGKEGGRGERQAENDRGGKTAGGGG</sequence>
<evidence type="ECO:0000313" key="3">
    <source>
        <dbReference type="Proteomes" id="UP001153269"/>
    </source>
</evidence>
<evidence type="ECO:0000256" key="1">
    <source>
        <dbReference type="SAM" id="MobiDB-lite"/>
    </source>
</evidence>
<feature type="compositionally biased region" description="Basic and acidic residues" evidence="1">
    <location>
        <begin position="156"/>
        <end position="179"/>
    </location>
</feature>